<proteinExistence type="predicted"/>
<comment type="caution">
    <text evidence="5">The sequence shown here is derived from an EMBL/GenBank/DDBJ whole genome shotgun (WGS) entry which is preliminary data.</text>
</comment>
<dbReference type="AlphaFoldDB" id="A0A7W9TTH5"/>
<dbReference type="SMART" id="SM00421">
    <property type="entry name" value="HTH_LUXR"/>
    <property type="match status" value="1"/>
</dbReference>
<evidence type="ECO:0000313" key="6">
    <source>
        <dbReference type="Proteomes" id="UP000541136"/>
    </source>
</evidence>
<organism evidence="5 6">
    <name type="scientific">Castellaniella defragrans</name>
    <name type="common">Alcaligenes defragrans</name>
    <dbReference type="NCBI Taxonomy" id="75697"/>
    <lineage>
        <taxon>Bacteria</taxon>
        <taxon>Pseudomonadati</taxon>
        <taxon>Pseudomonadota</taxon>
        <taxon>Betaproteobacteria</taxon>
        <taxon>Burkholderiales</taxon>
        <taxon>Alcaligenaceae</taxon>
        <taxon>Castellaniella</taxon>
    </lineage>
</organism>
<dbReference type="PROSITE" id="PS50043">
    <property type="entry name" value="HTH_LUXR_2"/>
    <property type="match status" value="1"/>
</dbReference>
<dbReference type="InterPro" id="IPR000792">
    <property type="entry name" value="Tscrpt_reg_LuxR_C"/>
</dbReference>
<keyword evidence="2" id="KW-0238">DNA-binding</keyword>
<dbReference type="Proteomes" id="UP000541136">
    <property type="component" value="Unassembled WGS sequence"/>
</dbReference>
<dbReference type="InterPro" id="IPR016032">
    <property type="entry name" value="Sig_transdc_resp-reg_C-effctor"/>
</dbReference>
<dbReference type="Gene3D" id="1.10.10.10">
    <property type="entry name" value="Winged helix-like DNA-binding domain superfamily/Winged helix DNA-binding domain"/>
    <property type="match status" value="1"/>
</dbReference>
<dbReference type="SUPFAM" id="SSF52540">
    <property type="entry name" value="P-loop containing nucleoside triphosphate hydrolases"/>
    <property type="match status" value="1"/>
</dbReference>
<dbReference type="InterPro" id="IPR041617">
    <property type="entry name" value="TPR_MalT"/>
</dbReference>
<dbReference type="Pfam" id="PF00196">
    <property type="entry name" value="GerE"/>
    <property type="match status" value="1"/>
</dbReference>
<evidence type="ECO:0000256" key="2">
    <source>
        <dbReference type="ARBA" id="ARBA00023125"/>
    </source>
</evidence>
<protein>
    <submittedName>
        <fullName evidence="5">LuxR family maltose regulon positive regulatory protein</fullName>
    </submittedName>
</protein>
<evidence type="ECO:0000256" key="3">
    <source>
        <dbReference type="ARBA" id="ARBA00023163"/>
    </source>
</evidence>
<feature type="domain" description="HTH luxR-type" evidence="4">
    <location>
        <begin position="854"/>
        <end position="919"/>
    </location>
</feature>
<keyword evidence="1" id="KW-0805">Transcription regulation</keyword>
<sequence length="923" mass="100544">MDYAGTAAPGTFAAVESAAHDRRRPAAPFPRAIETHAIRHFSHFASLPPVLLVLAPSGYGKTLFISSVARSLGSQGCRTPVFPSDAGAPASEPMLRRVERALGCEAGAGAVTARDASMAGWPARIDAILWALEAIEDEVVLFFDGFEPARDRTLDPLIERVAAGDLARVRMVFACTELPVDLVHKVRLLGGIHEIGPIELSLGHEEIRALFSNAPTNPVVLGSEQLAAVATLTEGWPAAVRLVHVAMSACGASDAIRRREGYELSLTDTLSRQVLDALEPAAVHFLLEIAELECFNAELCAYMLGDTRVGETLAALVRNNTMVVPAAGRPGWYRLHHLFRDYLRRERRSTRSEAERKTLLSRALRWHHRHGYHHDALELALAIREGRQAGGLLAECAQLLVRDQGQPHSYIAAYERLQALDASPASEAAYWYVWAMVFARQYEKAYRALVSIPSGEPGQGAGGAVDAPDDRMRLRKEALLSVILFSLDRVSEARLRSECWLSADDGLDPFETAGVCCVVGTAGIADLDFQTARHGILRARIAMSRTDSAYGMAWISCLETLLDLEEGDAPLDPSALADAMERAGRVLGPNSPILSTMDVMMARIALDRGDPDLARACVLRGLGQARQHGFIETVRIALDVAVRLWDGSQDSVFAPARLEEIVTSFPARLQVMHDCAVLVRLVRLGLDQAAADWVRRQNLEPLLDASRPDFPAGRLASVQRALLAARIAWRMARRDFDAAHALVEAGLRTALKSVCAPWTIHLLLVQAQILQATGQPAQAGKAFLRAVGLAAPRNLYQPFIEYGDVIRTLVAADEKQQRALVVEQERGFLGELRQRLGLADDAGAGAEPAGRAEQDIGSEAPTVREIELLGYVALGLSNQGIADRLDLTVGTVKWHLHNLYGKLQVRNRSGAIFKARQAGLLRR</sequence>
<dbReference type="Pfam" id="PF17874">
    <property type="entry name" value="TPR_MalT"/>
    <property type="match status" value="1"/>
</dbReference>
<dbReference type="SUPFAM" id="SSF46894">
    <property type="entry name" value="C-terminal effector domain of the bipartite response regulators"/>
    <property type="match status" value="1"/>
</dbReference>
<evidence type="ECO:0000256" key="1">
    <source>
        <dbReference type="ARBA" id="ARBA00023015"/>
    </source>
</evidence>
<dbReference type="GO" id="GO:0006355">
    <property type="term" value="P:regulation of DNA-templated transcription"/>
    <property type="evidence" value="ECO:0007669"/>
    <property type="project" value="InterPro"/>
</dbReference>
<dbReference type="PRINTS" id="PR00038">
    <property type="entry name" value="HTHLUXR"/>
</dbReference>
<reference evidence="5 6" key="1">
    <citation type="submission" date="2020-08" db="EMBL/GenBank/DDBJ databases">
        <title>Genomic Encyclopedia of Type Strains, Phase IV (KMG-IV): sequencing the most valuable type-strain genomes for metagenomic binning, comparative biology and taxonomic classification.</title>
        <authorList>
            <person name="Goeker M."/>
        </authorList>
    </citation>
    <scope>NUCLEOTIDE SEQUENCE [LARGE SCALE GENOMIC DNA]</scope>
    <source>
        <strain evidence="5 6">DSM 12141</strain>
    </source>
</reference>
<dbReference type="CDD" id="cd06170">
    <property type="entry name" value="LuxR_C_like"/>
    <property type="match status" value="1"/>
</dbReference>
<gene>
    <name evidence="5" type="ORF">HNR28_003304</name>
</gene>
<evidence type="ECO:0000259" key="4">
    <source>
        <dbReference type="PROSITE" id="PS50043"/>
    </source>
</evidence>
<dbReference type="Pfam" id="PF25873">
    <property type="entry name" value="WHD_MalT"/>
    <property type="match status" value="1"/>
</dbReference>
<name>A0A7W9TTH5_CASDE</name>
<dbReference type="InterPro" id="IPR039420">
    <property type="entry name" value="WalR-like"/>
</dbReference>
<dbReference type="EMBL" id="JACHIB010000022">
    <property type="protein sequence ID" value="MBB6085247.1"/>
    <property type="molecule type" value="Genomic_DNA"/>
</dbReference>
<keyword evidence="3" id="KW-0804">Transcription</keyword>
<dbReference type="GO" id="GO:0003677">
    <property type="term" value="F:DNA binding"/>
    <property type="evidence" value="ECO:0007669"/>
    <property type="project" value="UniProtKB-KW"/>
</dbReference>
<dbReference type="Gene3D" id="1.25.40.10">
    <property type="entry name" value="Tetratricopeptide repeat domain"/>
    <property type="match status" value="1"/>
</dbReference>
<dbReference type="InterPro" id="IPR059106">
    <property type="entry name" value="WHD_MalT"/>
</dbReference>
<dbReference type="PROSITE" id="PS00622">
    <property type="entry name" value="HTH_LUXR_1"/>
    <property type="match status" value="1"/>
</dbReference>
<dbReference type="InterPro" id="IPR011990">
    <property type="entry name" value="TPR-like_helical_dom_sf"/>
</dbReference>
<dbReference type="PANTHER" id="PTHR43214">
    <property type="entry name" value="TWO-COMPONENT RESPONSE REGULATOR"/>
    <property type="match status" value="1"/>
</dbReference>
<evidence type="ECO:0000313" key="5">
    <source>
        <dbReference type="EMBL" id="MBB6085247.1"/>
    </source>
</evidence>
<dbReference type="InterPro" id="IPR027417">
    <property type="entry name" value="P-loop_NTPase"/>
</dbReference>
<dbReference type="PANTHER" id="PTHR43214:SF41">
    <property type="entry name" value="NITRATE_NITRITE RESPONSE REGULATOR PROTEIN NARP"/>
    <property type="match status" value="1"/>
</dbReference>
<dbReference type="RefSeq" id="WP_170288415.1">
    <property type="nucleotide sequence ID" value="NZ_JACHIB010000022.1"/>
</dbReference>
<accession>A0A7W9TTH5</accession>
<dbReference type="InterPro" id="IPR036388">
    <property type="entry name" value="WH-like_DNA-bd_sf"/>
</dbReference>